<keyword evidence="2" id="KW-1185">Reference proteome</keyword>
<organism evidence="1 2">
    <name type="scientific">Dysgonomonas capnocytophagoides</name>
    <dbReference type="NCBI Taxonomy" id="45254"/>
    <lineage>
        <taxon>Bacteria</taxon>
        <taxon>Pseudomonadati</taxon>
        <taxon>Bacteroidota</taxon>
        <taxon>Bacteroidia</taxon>
        <taxon>Bacteroidales</taxon>
        <taxon>Dysgonomonadaceae</taxon>
        <taxon>Dysgonomonas</taxon>
    </lineage>
</organism>
<sequence>MTKTTFNELPERMDILLREVQELKEIILKKMKQPKEVPKYLSLDDAVIFLASQGYKLSKSAIYKKSSLRTIPFTRFNGKLLFNTQDLRTWCEHQLTKK</sequence>
<protein>
    <recommendedName>
        <fullName evidence="3">DNA-binding protein</fullName>
    </recommendedName>
</protein>
<name>A0A4Y8L6Z4_9BACT</name>
<dbReference type="AlphaFoldDB" id="A0A4Y8L6Z4"/>
<proteinExistence type="predicted"/>
<evidence type="ECO:0008006" key="3">
    <source>
        <dbReference type="Google" id="ProtNLM"/>
    </source>
</evidence>
<dbReference type="EMBL" id="SOML01000002">
    <property type="protein sequence ID" value="TFD97838.1"/>
    <property type="molecule type" value="Genomic_DNA"/>
</dbReference>
<comment type="caution">
    <text evidence="1">The sequence shown here is derived from an EMBL/GenBank/DDBJ whole genome shotgun (WGS) entry which is preliminary data.</text>
</comment>
<dbReference type="RefSeq" id="WP_134435611.1">
    <property type="nucleotide sequence ID" value="NZ_SOML01000002.1"/>
</dbReference>
<dbReference type="OrthoDB" id="597977at2"/>
<evidence type="ECO:0000313" key="2">
    <source>
        <dbReference type="Proteomes" id="UP000297861"/>
    </source>
</evidence>
<evidence type="ECO:0000313" key="1">
    <source>
        <dbReference type="EMBL" id="TFD97838.1"/>
    </source>
</evidence>
<reference evidence="1 2" key="1">
    <citation type="submission" date="2019-03" db="EMBL/GenBank/DDBJ databases">
        <title>San Antonio Military Medical Center submission to MRSN (WRAIR), pending publication.</title>
        <authorList>
            <person name="Blyth D.M."/>
            <person name="Mccarthy S.L."/>
            <person name="Schall S.E."/>
            <person name="Stam J.A."/>
            <person name="Ong A.C."/>
            <person name="Mcgann P.T."/>
        </authorList>
    </citation>
    <scope>NUCLEOTIDE SEQUENCE [LARGE SCALE GENOMIC DNA]</scope>
    <source>
        <strain evidence="1 2">MRSN571793</strain>
    </source>
</reference>
<gene>
    <name evidence="1" type="ORF">E2605_04270</name>
</gene>
<accession>A0A4Y8L6Z4</accession>
<dbReference type="Proteomes" id="UP000297861">
    <property type="component" value="Unassembled WGS sequence"/>
</dbReference>